<organism evidence="2 3">
    <name type="scientific">Salinarimonas ramus</name>
    <dbReference type="NCBI Taxonomy" id="690164"/>
    <lineage>
        <taxon>Bacteria</taxon>
        <taxon>Pseudomonadati</taxon>
        <taxon>Pseudomonadota</taxon>
        <taxon>Alphaproteobacteria</taxon>
        <taxon>Hyphomicrobiales</taxon>
        <taxon>Salinarimonadaceae</taxon>
        <taxon>Salinarimonas</taxon>
    </lineage>
</organism>
<dbReference type="PANTHER" id="PTHR11895:SF173">
    <property type="entry name" value="GLUTAMYL-TRNA AMIDOTRANSFERASE SUBUNIT A"/>
    <property type="match status" value="1"/>
</dbReference>
<reference evidence="2 3" key="1">
    <citation type="journal article" date="2014" name="Int. J. Syst. Evol. Microbiol.">
        <title>Complete genome sequence of Corynebacterium casei LMG S-19264T (=DSM 44701T), isolated from a smear-ripened cheese.</title>
        <authorList>
            <consortium name="US DOE Joint Genome Institute (JGI-PGF)"/>
            <person name="Walter F."/>
            <person name="Albersmeier A."/>
            <person name="Kalinowski J."/>
            <person name="Ruckert C."/>
        </authorList>
    </citation>
    <scope>NUCLEOTIDE SEQUENCE [LARGE SCALE GENOMIC DNA]</scope>
    <source>
        <strain evidence="2 3">CGMCC 1.9161</strain>
    </source>
</reference>
<dbReference type="InterPro" id="IPR000120">
    <property type="entry name" value="Amidase"/>
</dbReference>
<dbReference type="InterPro" id="IPR023631">
    <property type="entry name" value="Amidase_dom"/>
</dbReference>
<gene>
    <name evidence="2" type="primary">gatA</name>
    <name evidence="2" type="ORF">GCM10011322_16500</name>
</gene>
<evidence type="ECO:0000259" key="1">
    <source>
        <dbReference type="Pfam" id="PF01425"/>
    </source>
</evidence>
<dbReference type="Gene3D" id="3.90.1300.10">
    <property type="entry name" value="Amidase signature (AS) domain"/>
    <property type="match status" value="1"/>
</dbReference>
<comment type="caution">
    <text evidence="2">The sequence shown here is derived from an EMBL/GenBank/DDBJ whole genome shotgun (WGS) entry which is preliminary data.</text>
</comment>
<sequence length="472" mass="49450">MTAASPASPASHALADLTACDLVAAYEARRLSPVEVTQAVIARIEAAEPTLHALWAFDPQAALDAAQASEARWAKGEPAGPIDGVPVTIKENIATKGLGMPLGTAARDLVPSALDAPPAARTREAGGVIMARTTMPDYGMLSSGLSSFHDLARNPWNTDLNPGGSSAGAGAAAAAGYGPLHIGTDIGGSIRLPAGWCGVVGLKPSFGRVPIDPPFLGRVAGPMTRTVADAALYMSVLSRPDTRDTMCLPPADLPWLDLDHGVAGLRIGLVLDCGVGADVEPEVRAAIERAAHAFTEAGAIVEEAGPFLTREMLDGLDRFWRARAWSDIGSLPEAKRAAILPYIRSWAESGAALSGEEVYRGFAQIDAMRKATLTASAPYDLLISPVAPMPTYPADRASPTNDWQRPFEHIGFTVGFNMSEQPAISVNCGYTTSGLPIGLQIAGPRFADMAVLQAAAAFERMRGPQRAWPVFG</sequence>
<dbReference type="SUPFAM" id="SSF75304">
    <property type="entry name" value="Amidase signature (AS) enzymes"/>
    <property type="match status" value="1"/>
</dbReference>
<dbReference type="PANTHER" id="PTHR11895">
    <property type="entry name" value="TRANSAMIDASE"/>
    <property type="match status" value="1"/>
</dbReference>
<evidence type="ECO:0000313" key="2">
    <source>
        <dbReference type="EMBL" id="GGK30653.1"/>
    </source>
</evidence>
<dbReference type="Proteomes" id="UP000600449">
    <property type="component" value="Unassembled WGS sequence"/>
</dbReference>
<protein>
    <submittedName>
        <fullName evidence="2">Amidase</fullName>
    </submittedName>
</protein>
<dbReference type="GO" id="GO:0003824">
    <property type="term" value="F:catalytic activity"/>
    <property type="evidence" value="ECO:0007669"/>
    <property type="project" value="InterPro"/>
</dbReference>
<dbReference type="InterPro" id="IPR036928">
    <property type="entry name" value="AS_sf"/>
</dbReference>
<dbReference type="EMBL" id="BMMF01000004">
    <property type="protein sequence ID" value="GGK30653.1"/>
    <property type="molecule type" value="Genomic_DNA"/>
</dbReference>
<dbReference type="NCBIfam" id="NF005450">
    <property type="entry name" value="PRK07042.1"/>
    <property type="match status" value="1"/>
</dbReference>
<proteinExistence type="predicted"/>
<dbReference type="AlphaFoldDB" id="A0A917V3F8"/>
<name>A0A917V3F8_9HYPH</name>
<feature type="domain" description="Amidase" evidence="1">
    <location>
        <begin position="35"/>
        <end position="452"/>
    </location>
</feature>
<keyword evidence="3" id="KW-1185">Reference proteome</keyword>
<dbReference type="RefSeq" id="WP_188911552.1">
    <property type="nucleotide sequence ID" value="NZ_BMMF01000004.1"/>
</dbReference>
<accession>A0A917V3F8</accession>
<dbReference type="Pfam" id="PF01425">
    <property type="entry name" value="Amidase"/>
    <property type="match status" value="1"/>
</dbReference>
<evidence type="ECO:0000313" key="3">
    <source>
        <dbReference type="Proteomes" id="UP000600449"/>
    </source>
</evidence>